<dbReference type="PANTHER" id="PTHR30336:SF20">
    <property type="entry name" value="DUF218 DOMAIN-CONTAINING PROTEIN"/>
    <property type="match status" value="1"/>
</dbReference>
<evidence type="ECO:0000259" key="1">
    <source>
        <dbReference type="Pfam" id="PF02698"/>
    </source>
</evidence>
<dbReference type="InterPro" id="IPR003848">
    <property type="entry name" value="DUF218"/>
</dbReference>
<dbReference type="AlphaFoldDB" id="A0A2H0N209"/>
<comment type="caution">
    <text evidence="2">The sequence shown here is derived from an EMBL/GenBank/DDBJ whole genome shotgun (WGS) entry which is preliminary data.</text>
</comment>
<dbReference type="GO" id="GO:0005886">
    <property type="term" value="C:plasma membrane"/>
    <property type="evidence" value="ECO:0007669"/>
    <property type="project" value="TreeGrafter"/>
</dbReference>
<accession>A0A2H0N209</accession>
<gene>
    <name evidence="2" type="ORF">COV60_03035</name>
</gene>
<dbReference type="InterPro" id="IPR051599">
    <property type="entry name" value="Cell_Envelope_Assoc"/>
</dbReference>
<organism evidence="2 3">
    <name type="scientific">Candidatus Magasanikbacteria bacterium CG11_big_fil_rev_8_21_14_0_20_43_7</name>
    <dbReference type="NCBI Taxonomy" id="1974654"/>
    <lineage>
        <taxon>Bacteria</taxon>
        <taxon>Candidatus Magasanikiibacteriota</taxon>
    </lineage>
</organism>
<reference evidence="2 3" key="1">
    <citation type="submission" date="2017-09" db="EMBL/GenBank/DDBJ databases">
        <title>Depth-based differentiation of microbial function through sediment-hosted aquifers and enrichment of novel symbionts in the deep terrestrial subsurface.</title>
        <authorList>
            <person name="Probst A.J."/>
            <person name="Ladd B."/>
            <person name="Jarett J.K."/>
            <person name="Geller-Mcgrath D.E."/>
            <person name="Sieber C.M."/>
            <person name="Emerson J.B."/>
            <person name="Anantharaman K."/>
            <person name="Thomas B.C."/>
            <person name="Malmstrom R."/>
            <person name="Stieglmeier M."/>
            <person name="Klingl A."/>
            <person name="Woyke T."/>
            <person name="Ryan C.M."/>
            <person name="Banfield J.F."/>
        </authorList>
    </citation>
    <scope>NUCLEOTIDE SEQUENCE [LARGE SCALE GENOMIC DNA]</scope>
    <source>
        <strain evidence="2">CG11_big_fil_rev_8_21_14_0_20_43_7</strain>
    </source>
</reference>
<dbReference type="Gene3D" id="3.40.50.620">
    <property type="entry name" value="HUPs"/>
    <property type="match status" value="1"/>
</dbReference>
<feature type="domain" description="DUF218" evidence="1">
    <location>
        <begin position="33"/>
        <end position="145"/>
    </location>
</feature>
<sequence length="219" mass="24862">MIVEHNAKILWDYHHMNHNLVPSDCILVMCSHDTRVAEYASELFLRGLAPIIVFSGGIAHEDDLLSTGWEKPEAEVFADVAMSRGVPKETIILETHARNCGENIWNTKRLLADLGMDILSVILVQKPYMERRAFATIRKLWSEVDVVVTSPPIGFENYPTQDIPFDTLVNIMVGDLQRMIEYPKQGFQIEQDIPHSVLKSYEALKQAGYTKHLISNLNS</sequence>
<name>A0A2H0N209_9BACT</name>
<evidence type="ECO:0000313" key="2">
    <source>
        <dbReference type="EMBL" id="PIR02929.1"/>
    </source>
</evidence>
<dbReference type="Pfam" id="PF02698">
    <property type="entry name" value="DUF218"/>
    <property type="match status" value="1"/>
</dbReference>
<protein>
    <recommendedName>
        <fullName evidence="1">DUF218 domain-containing protein</fullName>
    </recommendedName>
</protein>
<dbReference type="Proteomes" id="UP000229782">
    <property type="component" value="Unassembled WGS sequence"/>
</dbReference>
<dbReference type="InterPro" id="IPR014729">
    <property type="entry name" value="Rossmann-like_a/b/a_fold"/>
</dbReference>
<evidence type="ECO:0000313" key="3">
    <source>
        <dbReference type="Proteomes" id="UP000229782"/>
    </source>
</evidence>
<dbReference type="CDD" id="cd06259">
    <property type="entry name" value="YdcF-like"/>
    <property type="match status" value="1"/>
</dbReference>
<dbReference type="EMBL" id="PCWM01000073">
    <property type="protein sequence ID" value="PIR02929.1"/>
    <property type="molecule type" value="Genomic_DNA"/>
</dbReference>
<proteinExistence type="predicted"/>
<dbReference type="PANTHER" id="PTHR30336">
    <property type="entry name" value="INNER MEMBRANE PROTEIN, PROBABLE PERMEASE"/>
    <property type="match status" value="1"/>
</dbReference>